<name>A0ABR4QB73_9CEST</name>
<accession>A0ABR4QB73</accession>
<reference evidence="1 2" key="1">
    <citation type="journal article" date="2022" name="Front. Cell. Infect. Microbiol.">
        <title>The Genomes of Two Strains of Taenia crassiceps the Animal Model for the Study of Human Cysticercosis.</title>
        <authorList>
            <person name="Bobes R.J."/>
            <person name="Estrada K."/>
            <person name="Rios-Valencia D.G."/>
            <person name="Calderon-Gallegos A."/>
            <person name="de la Torre P."/>
            <person name="Carrero J.C."/>
            <person name="Sanchez-Flores A."/>
            <person name="Laclette J.P."/>
        </authorList>
    </citation>
    <scope>NUCLEOTIDE SEQUENCE [LARGE SCALE GENOMIC DNA]</scope>
    <source>
        <strain evidence="1">WFUcys</strain>
    </source>
</reference>
<gene>
    <name evidence="1" type="ORF">TcWFU_006909</name>
</gene>
<sequence length="85" mass="9762">MTLLNGELTYTFGTCFNITDMIISPPIFLFNKVEIGKARLDISMQDSYVYAWMKIPITDFWKSFIIRGVKKVVESKLQGFITAQS</sequence>
<dbReference type="Proteomes" id="UP001651158">
    <property type="component" value="Unassembled WGS sequence"/>
</dbReference>
<organism evidence="1 2">
    <name type="scientific">Taenia crassiceps</name>
    <dbReference type="NCBI Taxonomy" id="6207"/>
    <lineage>
        <taxon>Eukaryota</taxon>
        <taxon>Metazoa</taxon>
        <taxon>Spiralia</taxon>
        <taxon>Lophotrochozoa</taxon>
        <taxon>Platyhelminthes</taxon>
        <taxon>Cestoda</taxon>
        <taxon>Eucestoda</taxon>
        <taxon>Cyclophyllidea</taxon>
        <taxon>Taeniidae</taxon>
        <taxon>Taenia</taxon>
    </lineage>
</organism>
<dbReference type="EMBL" id="JAKROA010000005">
    <property type="protein sequence ID" value="KAL5106966.1"/>
    <property type="molecule type" value="Genomic_DNA"/>
</dbReference>
<keyword evidence="2" id="KW-1185">Reference proteome</keyword>
<protein>
    <submittedName>
        <fullName evidence="1">Uncharacterized protein</fullName>
    </submittedName>
</protein>
<proteinExistence type="predicted"/>
<evidence type="ECO:0000313" key="1">
    <source>
        <dbReference type="EMBL" id="KAL5106966.1"/>
    </source>
</evidence>
<evidence type="ECO:0000313" key="2">
    <source>
        <dbReference type="Proteomes" id="UP001651158"/>
    </source>
</evidence>
<comment type="caution">
    <text evidence="1">The sequence shown here is derived from an EMBL/GenBank/DDBJ whole genome shotgun (WGS) entry which is preliminary data.</text>
</comment>